<feature type="domain" description="PA14" evidence="3">
    <location>
        <begin position="579"/>
        <end position="717"/>
    </location>
</feature>
<evidence type="ECO:0000256" key="1">
    <source>
        <dbReference type="SAM" id="MobiDB-lite"/>
    </source>
</evidence>
<evidence type="ECO:0000259" key="3">
    <source>
        <dbReference type="PROSITE" id="PS51820"/>
    </source>
</evidence>
<dbReference type="InterPro" id="IPR037524">
    <property type="entry name" value="PA14/GLEYA"/>
</dbReference>
<keyword evidence="2" id="KW-0812">Transmembrane</keyword>
<dbReference type="AlphaFoldDB" id="A0A0G0MBB2"/>
<feature type="compositionally biased region" description="Low complexity" evidence="1">
    <location>
        <begin position="556"/>
        <end position="577"/>
    </location>
</feature>
<dbReference type="PATRIC" id="fig|1618549.4.peg.892"/>
<dbReference type="Gene3D" id="3.90.182.10">
    <property type="entry name" value="Toxin - Anthrax Protective Antigen,domain 1"/>
    <property type="match status" value="2"/>
</dbReference>
<organism evidence="4 5">
    <name type="scientific">Candidatus Woesebacteria bacterium GW2011_GWA1_39_12</name>
    <dbReference type="NCBI Taxonomy" id="1618549"/>
    <lineage>
        <taxon>Bacteria</taxon>
        <taxon>Candidatus Woeseibacteriota</taxon>
    </lineage>
</organism>
<feature type="region of interest" description="Disordered" evidence="1">
    <location>
        <begin position="548"/>
        <end position="577"/>
    </location>
</feature>
<dbReference type="InterPro" id="IPR011658">
    <property type="entry name" value="PA14_dom"/>
</dbReference>
<dbReference type="Pfam" id="PF07691">
    <property type="entry name" value="PA14"/>
    <property type="match status" value="2"/>
</dbReference>
<dbReference type="SUPFAM" id="SSF56988">
    <property type="entry name" value="Anthrax protective antigen"/>
    <property type="match status" value="2"/>
</dbReference>
<feature type="transmembrane region" description="Helical" evidence="2">
    <location>
        <begin position="21"/>
        <end position="40"/>
    </location>
</feature>
<reference evidence="4 5" key="1">
    <citation type="journal article" date="2015" name="Nature">
        <title>rRNA introns, odd ribosomes, and small enigmatic genomes across a large radiation of phyla.</title>
        <authorList>
            <person name="Brown C.T."/>
            <person name="Hug L.A."/>
            <person name="Thomas B.C."/>
            <person name="Sharon I."/>
            <person name="Castelle C.J."/>
            <person name="Singh A."/>
            <person name="Wilkins M.J."/>
            <person name="Williams K.H."/>
            <person name="Banfield J.F."/>
        </authorList>
    </citation>
    <scope>NUCLEOTIDE SEQUENCE [LARGE SCALE GENOMIC DNA]</scope>
</reference>
<evidence type="ECO:0000256" key="2">
    <source>
        <dbReference type="SAM" id="Phobius"/>
    </source>
</evidence>
<gene>
    <name evidence="4" type="ORF">UT23_C0010G0016</name>
</gene>
<dbReference type="PROSITE" id="PS51820">
    <property type="entry name" value="PA14"/>
    <property type="match status" value="2"/>
</dbReference>
<feature type="domain" description="PA14" evidence="3">
    <location>
        <begin position="724"/>
        <end position="861"/>
    </location>
</feature>
<keyword evidence="2" id="KW-0472">Membrane</keyword>
<dbReference type="SMART" id="SM00758">
    <property type="entry name" value="PA14"/>
    <property type="match status" value="2"/>
</dbReference>
<evidence type="ECO:0000313" key="5">
    <source>
        <dbReference type="Proteomes" id="UP000034325"/>
    </source>
</evidence>
<evidence type="ECO:0000313" key="4">
    <source>
        <dbReference type="EMBL" id="KKQ97620.1"/>
    </source>
</evidence>
<dbReference type="Proteomes" id="UP000034325">
    <property type="component" value="Unassembled WGS sequence"/>
</dbReference>
<sequence>MKVFSSRFLSFLTREEKIIFAYSRVFIPLLILILSVSLVVQQKSLDIRRKAITTSVPVDPQYILLNKTPTGCPPGTTQYCWFPQDPNTIDARAVDEIRQHIPTNGTTNRKLGLSFSVWLLDLNRDVQIQDIDKLLNIAVTKDIPIYIRLDGFTWWENRPDLWNWWDPNLPGYNPSNRYNVEWTSWNPDSAIKISWRNWGAQFRVKPQPNLGSRVYIDAKKTALETLIPRIVNWYNNLPNDKKYLLAGVEIDNELSIGTNFYYYPNGNNYLNQNSQLDPNLPADWSQLDGGYVQLGYAAMSSYGYPQNTTPTKDILNHIMSLHMNDISNYVASLGLPRNKFFTHGIGTPYYYTHALTQVATPGWSFYDYAYNPSLAPDFPPAVNELDNTPWGAVEWWNMNSNVSWQTAFNNTLNYDNNKIVNIFSYESITFPSTLSDAIINTLNTPPSCWLNPAVLNPTVTDGTNTTLSWSTPNNAMATYLNVSNNPDRLSSGSLRYLNVINENVTGRTSYTKTLTAGTYYWQVVVDGCQNSSNMGAQRRITPGKFTVGSSDYESQSPTPSVTPYISTSPTPTTSPMPQLSGTGLMGYYYSGKDFQAFKIARIDAQVNFNWGISAPSSNIGSDNFAVRWVGQVETPVSGDYIFSTRSDDGLRLFINNQLIINQWNNHSPTDHYGGAIRLEAGKKYNIILEYYENTGGSTIQLYWSYPNQVRQIIPQQRLYNLYALSNGGLRGNYYSGIGYGTLRVSNIDSQVNYNWGLNSPNPALSTDYFSILWLGQITPPTTGLYTFYTNTDDGVRLFVNNQLLINNWTVHSPFENTASVYLEGGKKYNLLLEYYENQGGASIQLSWSYPGQTKQIIPTTGLFR</sequence>
<proteinExistence type="predicted"/>
<name>A0A0G0MBB2_9BACT</name>
<accession>A0A0G0MBB2</accession>
<keyword evidence="2" id="KW-1133">Transmembrane helix</keyword>
<comment type="caution">
    <text evidence="4">The sequence shown here is derived from an EMBL/GenBank/DDBJ whole genome shotgun (WGS) entry which is preliminary data.</text>
</comment>
<dbReference type="EMBL" id="LBWA01000010">
    <property type="protein sequence ID" value="KKQ97620.1"/>
    <property type="molecule type" value="Genomic_DNA"/>
</dbReference>
<protein>
    <submittedName>
        <fullName evidence="4">PA14 domain-containing protein</fullName>
    </submittedName>
</protein>